<dbReference type="Proteomes" id="UP001396334">
    <property type="component" value="Unassembled WGS sequence"/>
</dbReference>
<name>A0ABR2NMG2_9ROSI</name>
<dbReference type="CDD" id="cd06222">
    <property type="entry name" value="RNase_H_like"/>
    <property type="match status" value="1"/>
</dbReference>
<dbReference type="InterPro" id="IPR026960">
    <property type="entry name" value="RVT-Znf"/>
</dbReference>
<dbReference type="InterPro" id="IPR002156">
    <property type="entry name" value="RNaseH_domain"/>
</dbReference>
<organism evidence="3 4">
    <name type="scientific">Hibiscus sabdariffa</name>
    <name type="common">roselle</name>
    <dbReference type="NCBI Taxonomy" id="183260"/>
    <lineage>
        <taxon>Eukaryota</taxon>
        <taxon>Viridiplantae</taxon>
        <taxon>Streptophyta</taxon>
        <taxon>Embryophyta</taxon>
        <taxon>Tracheophyta</taxon>
        <taxon>Spermatophyta</taxon>
        <taxon>Magnoliopsida</taxon>
        <taxon>eudicotyledons</taxon>
        <taxon>Gunneridae</taxon>
        <taxon>Pentapetalae</taxon>
        <taxon>rosids</taxon>
        <taxon>malvids</taxon>
        <taxon>Malvales</taxon>
        <taxon>Malvaceae</taxon>
        <taxon>Malvoideae</taxon>
        <taxon>Hibiscus</taxon>
    </lineage>
</organism>
<dbReference type="EMBL" id="JBBPBN010000122">
    <property type="protein sequence ID" value="KAK8977359.1"/>
    <property type="molecule type" value="Genomic_DNA"/>
</dbReference>
<evidence type="ECO:0000313" key="3">
    <source>
        <dbReference type="EMBL" id="KAK8977359.1"/>
    </source>
</evidence>
<evidence type="ECO:0000259" key="1">
    <source>
        <dbReference type="Pfam" id="PF13456"/>
    </source>
</evidence>
<dbReference type="InterPro" id="IPR012337">
    <property type="entry name" value="RNaseH-like_sf"/>
</dbReference>
<dbReference type="Pfam" id="PF13456">
    <property type="entry name" value="RVT_3"/>
    <property type="match status" value="1"/>
</dbReference>
<dbReference type="InterPro" id="IPR036397">
    <property type="entry name" value="RNaseH_sf"/>
</dbReference>
<feature type="domain" description="Reverse transcriptase zinc-binding" evidence="2">
    <location>
        <begin position="1"/>
        <end position="48"/>
    </location>
</feature>
<reference evidence="3 4" key="1">
    <citation type="journal article" date="2024" name="G3 (Bethesda)">
        <title>Genome assembly of Hibiscus sabdariffa L. provides insights into metabolisms of medicinal natural products.</title>
        <authorList>
            <person name="Kim T."/>
        </authorList>
    </citation>
    <scope>NUCLEOTIDE SEQUENCE [LARGE SCALE GENOMIC DNA]</scope>
    <source>
        <strain evidence="3">TK-2024</strain>
        <tissue evidence="3">Old leaves</tissue>
    </source>
</reference>
<proteinExistence type="predicted"/>
<dbReference type="InterPro" id="IPR044730">
    <property type="entry name" value="RNase_H-like_dom_plant"/>
</dbReference>
<dbReference type="Gene3D" id="3.30.420.10">
    <property type="entry name" value="Ribonuclease H-like superfamily/Ribonuclease H"/>
    <property type="match status" value="1"/>
</dbReference>
<comment type="caution">
    <text evidence="3">The sequence shown here is derived from an EMBL/GenBank/DDBJ whole genome shotgun (WGS) entry which is preliminary data.</text>
</comment>
<protein>
    <recommendedName>
        <fullName evidence="5">RNase H type-1 domain-containing protein</fullName>
    </recommendedName>
</protein>
<dbReference type="Pfam" id="PF13966">
    <property type="entry name" value="zf-RVT"/>
    <property type="match status" value="1"/>
</dbReference>
<dbReference type="PANTHER" id="PTHR47074:SF61">
    <property type="entry name" value="RNASE H TYPE-1 DOMAIN-CONTAINING PROTEIN"/>
    <property type="match status" value="1"/>
</dbReference>
<keyword evidence="4" id="KW-1185">Reference proteome</keyword>
<evidence type="ECO:0008006" key="5">
    <source>
        <dbReference type="Google" id="ProtNLM"/>
    </source>
</evidence>
<evidence type="ECO:0000313" key="4">
    <source>
        <dbReference type="Proteomes" id="UP001396334"/>
    </source>
</evidence>
<dbReference type="InterPro" id="IPR052929">
    <property type="entry name" value="RNase_H-like_EbsB-rel"/>
</dbReference>
<gene>
    <name evidence="3" type="ORF">V6N11_030677</name>
</gene>
<evidence type="ECO:0000259" key="2">
    <source>
        <dbReference type="Pfam" id="PF13966"/>
    </source>
</evidence>
<dbReference type="PANTHER" id="PTHR47074">
    <property type="entry name" value="BNAC02G40300D PROTEIN"/>
    <property type="match status" value="1"/>
</dbReference>
<dbReference type="SUPFAM" id="SSF53098">
    <property type="entry name" value="Ribonuclease H-like"/>
    <property type="match status" value="1"/>
</dbReference>
<sequence length="300" mass="34016">MWRIANNFLHTFENLQSRRLNVINTCPLCLSSSESVEHVMRYCSFIHQLFDRQCVQLISADSCIDWKESLAMAFCNLDDRNRVVMNLSFFIQDFIRENETLTSPSFQIAISCRVGWTAPVENVIKCNFDSAYDVLSKESISGVICRDNVEFIMASAIFPHWHLADVSVAEALSCLQVIILAKDLGFAKVVIEGDSLTVIKKVCATTSDSSLLGLIIHAIREVSKGFESVVFCSVHPKANNTAHTLAREGRDNVVRYFGLKRPLQVQLQLLLWIGRILIAHSRFFAAPHVYMLHFSFCKLY</sequence>
<feature type="domain" description="RNase H type-1" evidence="1">
    <location>
        <begin position="127"/>
        <end position="248"/>
    </location>
</feature>
<accession>A0ABR2NMG2</accession>